<dbReference type="EMBL" id="LCMG01000001">
    <property type="protein sequence ID" value="KKU34324.1"/>
    <property type="molecule type" value="Genomic_DNA"/>
</dbReference>
<evidence type="ECO:0000313" key="7">
    <source>
        <dbReference type="Proteomes" id="UP000034705"/>
    </source>
</evidence>
<evidence type="ECO:0000256" key="1">
    <source>
        <dbReference type="ARBA" id="ARBA00004141"/>
    </source>
</evidence>
<dbReference type="Pfam" id="PF02535">
    <property type="entry name" value="Zip"/>
    <property type="match status" value="2"/>
</dbReference>
<dbReference type="InterPro" id="IPR003689">
    <property type="entry name" value="ZIP"/>
</dbReference>
<gene>
    <name evidence="6" type="ORF">UX45_C0001G0033</name>
</gene>
<dbReference type="PANTHER" id="PTHR16950">
    <property type="entry name" value="ZINC TRANSPORTER SLC39A7 HISTIDINE-RICH MEMBRANE PROTEIN KE4"/>
    <property type="match status" value="1"/>
</dbReference>
<comment type="subcellular location">
    <subcellularLocation>
        <location evidence="1">Membrane</location>
        <topology evidence="1">Multi-pass membrane protein</topology>
    </subcellularLocation>
</comment>
<feature type="transmembrane region" description="Helical" evidence="5">
    <location>
        <begin position="33"/>
        <end position="54"/>
    </location>
</feature>
<feature type="transmembrane region" description="Helical" evidence="5">
    <location>
        <begin position="176"/>
        <end position="197"/>
    </location>
</feature>
<dbReference type="GO" id="GO:0006882">
    <property type="term" value="P:intracellular zinc ion homeostasis"/>
    <property type="evidence" value="ECO:0007669"/>
    <property type="project" value="TreeGrafter"/>
</dbReference>
<dbReference type="AlphaFoldDB" id="A0A0G1PNF7"/>
<evidence type="ECO:0000256" key="2">
    <source>
        <dbReference type="ARBA" id="ARBA00022692"/>
    </source>
</evidence>
<evidence type="ECO:0000256" key="3">
    <source>
        <dbReference type="ARBA" id="ARBA00022989"/>
    </source>
</evidence>
<accession>A0A0G1PNF7</accession>
<keyword evidence="2 5" id="KW-0812">Transmembrane</keyword>
<name>A0A0G1PNF7_9BACT</name>
<evidence type="ECO:0000256" key="5">
    <source>
        <dbReference type="SAM" id="Phobius"/>
    </source>
</evidence>
<dbReference type="PANTHER" id="PTHR16950:SF16">
    <property type="entry name" value="ZINC TRANSPORTER ZIP13"/>
    <property type="match status" value="1"/>
</dbReference>
<dbReference type="Proteomes" id="UP000034705">
    <property type="component" value="Unassembled WGS sequence"/>
</dbReference>
<protein>
    <submittedName>
        <fullName evidence="6">Zinc/iron permease</fullName>
    </submittedName>
</protein>
<feature type="transmembrane region" description="Helical" evidence="5">
    <location>
        <begin position="6"/>
        <end position="26"/>
    </location>
</feature>
<dbReference type="GO" id="GO:0005385">
    <property type="term" value="F:zinc ion transmembrane transporter activity"/>
    <property type="evidence" value="ECO:0007669"/>
    <property type="project" value="TreeGrafter"/>
</dbReference>
<sequence length="261" mass="28539">MLISILLATLAISFLSLIGVLTLVVSKTSLDRLLLFLIALAAGGLMGGAFLHLIPESIELAEEMTGNSHAALEQVFLFLIGGFCLFLFLEQGLHWHHQHGRVHEGHTCDKKPLSYLILFGDGVHNLIDGLVIAASFLVSPLTGWITTVAVALHEIPQEMGDFGVLVYGGFKRSRALFFNLLSGLTAVLGGVIGYFFAGRSEAFMLYLLPVAAGGFLYLAASDLIPEIKHEHQEGKKVFAYFLTFLLGIAIVWMMRFLPIEH</sequence>
<proteinExistence type="predicted"/>
<comment type="caution">
    <text evidence="6">The sequence shown here is derived from an EMBL/GenBank/DDBJ whole genome shotgun (WGS) entry which is preliminary data.</text>
</comment>
<feature type="transmembrane region" description="Helical" evidence="5">
    <location>
        <begin position="237"/>
        <end position="257"/>
    </location>
</feature>
<feature type="transmembrane region" description="Helical" evidence="5">
    <location>
        <begin position="74"/>
        <end position="93"/>
    </location>
</feature>
<keyword evidence="3 5" id="KW-1133">Transmembrane helix</keyword>
<feature type="transmembrane region" description="Helical" evidence="5">
    <location>
        <begin position="203"/>
        <end position="225"/>
    </location>
</feature>
<dbReference type="GO" id="GO:0016020">
    <property type="term" value="C:membrane"/>
    <property type="evidence" value="ECO:0007669"/>
    <property type="project" value="UniProtKB-SubCell"/>
</dbReference>
<evidence type="ECO:0000256" key="4">
    <source>
        <dbReference type="ARBA" id="ARBA00023136"/>
    </source>
</evidence>
<organism evidence="6 7">
    <name type="scientific">Candidatus Uhrbacteria bacterium GW2011_GWF2_46_218</name>
    <dbReference type="NCBI Taxonomy" id="1619001"/>
    <lineage>
        <taxon>Bacteria</taxon>
        <taxon>Candidatus Uhriibacteriota</taxon>
    </lineage>
</organism>
<reference evidence="6 7" key="1">
    <citation type="journal article" date="2015" name="Nature">
        <title>rRNA introns, odd ribosomes, and small enigmatic genomes across a large radiation of phyla.</title>
        <authorList>
            <person name="Brown C.T."/>
            <person name="Hug L.A."/>
            <person name="Thomas B.C."/>
            <person name="Sharon I."/>
            <person name="Castelle C.J."/>
            <person name="Singh A."/>
            <person name="Wilkins M.J."/>
            <person name="Williams K.H."/>
            <person name="Banfield J.F."/>
        </authorList>
    </citation>
    <scope>NUCLEOTIDE SEQUENCE [LARGE SCALE GENOMIC DNA]</scope>
</reference>
<evidence type="ECO:0000313" key="6">
    <source>
        <dbReference type="EMBL" id="KKU34324.1"/>
    </source>
</evidence>
<keyword evidence="4 5" id="KW-0472">Membrane</keyword>